<dbReference type="RefSeq" id="WP_074484881.1">
    <property type="nucleotide sequence ID" value="NZ_FMXP01000002.1"/>
</dbReference>
<dbReference type="Gene3D" id="3.30.830.10">
    <property type="entry name" value="Metalloenzyme, LuxS/M16 peptidase-like"/>
    <property type="match status" value="2"/>
</dbReference>
<dbReference type="AlphaFoldDB" id="A0A1G5ZZQ5"/>
<dbReference type="EMBL" id="FMXP01000002">
    <property type="protein sequence ID" value="SDB01632.1"/>
    <property type="molecule type" value="Genomic_DNA"/>
</dbReference>
<dbReference type="InterPro" id="IPR007863">
    <property type="entry name" value="Peptidase_M16_C"/>
</dbReference>
<feature type="domain" description="Peptidase M16 C-terminal" evidence="2">
    <location>
        <begin position="185"/>
        <end position="364"/>
    </location>
</feature>
<sequence>MSQIVKHQFPRIDEEISYIHLENGLRLIIIPKHGFKETTCMLTSHFGSLDTTFTDADGQVKKYPEGIAHFLEHKLFELANNKDAAILFTNLGADANAYTGFDKTSFFFSTTESISESLNLLQEFLSKTHFDEDSIQKEKEIIGQEIDMYQDESDYRLYQGILSNLYPETPLAEDIAGTKESIQQITVEDLRENHRYFYHPRNMTLLVVGDIDEDMILQQVEQTQKRLKTDTVGLVTREKLNTLPVLKTQSIRMDVAQPKLAVGYRGEEPTSDMSLLQQKIALRLLFAMLLGWTSETYQTWYEGGHIDDSFDIEIEVQPNFQFIIFSADTLEPIAMSNKIRQLIKKLDKSSDINEKHFELVKKELYGDFMRSLDSVNHLASQFMTYLTDTENYFDIPQILEHLSLTDTVEIGKQFLATAEVSDFTIFPK</sequence>
<name>A0A1G5ZZQ5_9STRE</name>
<dbReference type="PANTHER" id="PTHR11851:SF134">
    <property type="entry name" value="ZINC-DEPENDENT PROTEASE"/>
    <property type="match status" value="1"/>
</dbReference>
<dbReference type="SUPFAM" id="SSF63411">
    <property type="entry name" value="LuxS/MPP-like metallohydrolase"/>
    <property type="match status" value="2"/>
</dbReference>
<dbReference type="InterPro" id="IPR011249">
    <property type="entry name" value="Metalloenz_LuxS/M16"/>
</dbReference>
<dbReference type="InterPro" id="IPR011765">
    <property type="entry name" value="Pept_M16_N"/>
</dbReference>
<dbReference type="STRING" id="439219.SAMN02910293_00032"/>
<dbReference type="Proteomes" id="UP000182508">
    <property type="component" value="Unassembled WGS sequence"/>
</dbReference>
<dbReference type="eggNOG" id="COG0612">
    <property type="taxonomic scope" value="Bacteria"/>
</dbReference>
<evidence type="ECO:0000259" key="1">
    <source>
        <dbReference type="Pfam" id="PF00675"/>
    </source>
</evidence>
<feature type="domain" description="Peptidase M16 N-terminal" evidence="1">
    <location>
        <begin position="62"/>
        <end position="178"/>
    </location>
</feature>
<evidence type="ECO:0000313" key="3">
    <source>
        <dbReference type="EMBL" id="SDB01632.1"/>
    </source>
</evidence>
<reference evidence="3 4" key="1">
    <citation type="submission" date="2016-10" db="EMBL/GenBank/DDBJ databases">
        <authorList>
            <person name="de Groot N.N."/>
        </authorList>
    </citation>
    <scope>NUCLEOTIDE SEQUENCE [LARGE SCALE GENOMIC DNA]</scope>
    <source>
        <strain evidence="3 4">A-4</strain>
    </source>
</reference>
<evidence type="ECO:0000313" key="4">
    <source>
        <dbReference type="Proteomes" id="UP000182508"/>
    </source>
</evidence>
<dbReference type="InterPro" id="IPR050361">
    <property type="entry name" value="MPP/UQCRC_Complex"/>
</dbReference>
<dbReference type="NCBIfam" id="NF047421">
    <property type="entry name" value="YfmH_fam"/>
    <property type="match status" value="1"/>
</dbReference>
<dbReference type="GO" id="GO:0046872">
    <property type="term" value="F:metal ion binding"/>
    <property type="evidence" value="ECO:0007669"/>
    <property type="project" value="InterPro"/>
</dbReference>
<organism evidence="3 4">
    <name type="scientific">Streptococcus henryi</name>
    <dbReference type="NCBI Taxonomy" id="439219"/>
    <lineage>
        <taxon>Bacteria</taxon>
        <taxon>Bacillati</taxon>
        <taxon>Bacillota</taxon>
        <taxon>Bacilli</taxon>
        <taxon>Lactobacillales</taxon>
        <taxon>Streptococcaceae</taxon>
        <taxon>Streptococcus</taxon>
    </lineage>
</organism>
<dbReference type="Pfam" id="PF05193">
    <property type="entry name" value="Peptidase_M16_C"/>
    <property type="match status" value="1"/>
</dbReference>
<accession>A0A1G5ZZQ5</accession>
<dbReference type="Pfam" id="PF00675">
    <property type="entry name" value="Peptidase_M16"/>
    <property type="match status" value="1"/>
</dbReference>
<dbReference type="PANTHER" id="PTHR11851">
    <property type="entry name" value="METALLOPROTEASE"/>
    <property type="match status" value="1"/>
</dbReference>
<keyword evidence="4" id="KW-1185">Reference proteome</keyword>
<protein>
    <submittedName>
        <fullName evidence="3">Predicted Zn-dependent peptidase</fullName>
    </submittedName>
</protein>
<proteinExistence type="predicted"/>
<gene>
    <name evidence="3" type="ORF">SAMN02910293_00032</name>
</gene>
<evidence type="ECO:0000259" key="2">
    <source>
        <dbReference type="Pfam" id="PF05193"/>
    </source>
</evidence>